<dbReference type="KEGG" id="scac:106090110"/>
<evidence type="ECO:0000313" key="3">
    <source>
        <dbReference type="Proteomes" id="UP000095300"/>
    </source>
</evidence>
<gene>
    <name evidence="2" type="primary">106090110</name>
</gene>
<name>A0A1I8PUE9_STOCA</name>
<dbReference type="Proteomes" id="UP000095300">
    <property type="component" value="Unassembled WGS sequence"/>
</dbReference>
<feature type="region of interest" description="Disordered" evidence="1">
    <location>
        <begin position="71"/>
        <end position="92"/>
    </location>
</feature>
<accession>A0A1I8PUE9</accession>
<reference evidence="2" key="1">
    <citation type="submission" date="2020-05" db="UniProtKB">
        <authorList>
            <consortium name="EnsemblMetazoa"/>
        </authorList>
    </citation>
    <scope>IDENTIFICATION</scope>
    <source>
        <strain evidence="2">USDA</strain>
    </source>
</reference>
<dbReference type="EnsemblMetazoa" id="SCAU011222-RB">
    <property type="protein sequence ID" value="SCAU011222-PB"/>
    <property type="gene ID" value="SCAU011222"/>
</dbReference>
<dbReference type="OrthoDB" id="8069211at2759"/>
<evidence type="ECO:0000256" key="1">
    <source>
        <dbReference type="SAM" id="MobiDB-lite"/>
    </source>
</evidence>
<organism evidence="2 3">
    <name type="scientific">Stomoxys calcitrans</name>
    <name type="common">Stable fly</name>
    <name type="synonym">Conops calcitrans</name>
    <dbReference type="NCBI Taxonomy" id="35570"/>
    <lineage>
        <taxon>Eukaryota</taxon>
        <taxon>Metazoa</taxon>
        <taxon>Ecdysozoa</taxon>
        <taxon>Arthropoda</taxon>
        <taxon>Hexapoda</taxon>
        <taxon>Insecta</taxon>
        <taxon>Pterygota</taxon>
        <taxon>Neoptera</taxon>
        <taxon>Endopterygota</taxon>
        <taxon>Diptera</taxon>
        <taxon>Brachycera</taxon>
        <taxon>Muscomorpha</taxon>
        <taxon>Muscoidea</taxon>
        <taxon>Muscidae</taxon>
        <taxon>Stomoxys</taxon>
    </lineage>
</organism>
<sequence length="407" mass="46603">MTTSHFNFMKTKINLSPHILSKNTSEIVSNCVEKLYQQMPNKFKNNLQQFRIASAHKEHTAPVRLFKEQQEKERLKEQSETQPCFKRNTPSNNDEALLLKSIMHASRRRLLGHSQETKKKLLKPATYKIYDKRRFGSSASSSSASFLRPSVSGTEKQHLRQLGLPHALRQLKKSYAMIHGKAKDSLNPVVVPQPKREQHMTQRSFAANSSIKPLYALSSLQGDLMMIDELLRKPKIPARESLGNYSLGVDYPPHPQQPQYRNEQIVAQTILKQQNKNLPKPLGKPLSPQVMSPFPPLPPSQSKGYGKRLRLTNPTNSPREHWKWTATTTRPTISPNERLIKAKRKPLADIQRPQVPDFWRRHQFFPLIGHYYGEVESSAAAAPVKLQKPYKINGRIANLAYEGYLNN</sequence>
<evidence type="ECO:0000313" key="2">
    <source>
        <dbReference type="EnsemblMetazoa" id="SCAU011222-PB"/>
    </source>
</evidence>
<dbReference type="VEuPathDB" id="VectorBase:SCAU011222"/>
<protein>
    <submittedName>
        <fullName evidence="2">Uncharacterized protein</fullName>
    </submittedName>
</protein>
<proteinExistence type="predicted"/>
<dbReference type="AlphaFoldDB" id="A0A1I8PUE9"/>
<keyword evidence="3" id="KW-1185">Reference proteome</keyword>